<dbReference type="Proteomes" id="UP000626092">
    <property type="component" value="Unassembled WGS sequence"/>
</dbReference>
<dbReference type="OrthoDB" id="1925304at2759"/>
<evidence type="ECO:0000313" key="2">
    <source>
        <dbReference type="Proteomes" id="UP000626092"/>
    </source>
</evidence>
<dbReference type="EMBL" id="WJXA01000001">
    <property type="protein sequence ID" value="KAF7153564.1"/>
    <property type="molecule type" value="Genomic_DNA"/>
</dbReference>
<gene>
    <name evidence="1" type="ORF">RHSIM_Rhsim01G0084100</name>
</gene>
<evidence type="ECO:0008006" key="3">
    <source>
        <dbReference type="Google" id="ProtNLM"/>
    </source>
</evidence>
<proteinExistence type="predicted"/>
<accession>A0A834HMF2</accession>
<protein>
    <recommendedName>
        <fullName evidence="3">Ankyrin repeat family protein</fullName>
    </recommendedName>
</protein>
<evidence type="ECO:0000313" key="1">
    <source>
        <dbReference type="EMBL" id="KAF7153564.1"/>
    </source>
</evidence>
<name>A0A834HMF2_RHOSS</name>
<sequence>MLKATFRSDWDVARRFFVKDEIVITAPITNVSETVVHIAVRTGEKAIHLLEKLVVLMPMEAMTLREKHGDTALHMAGTFCRARGLDRRSFHRGCYFRDNSRVQYRQALRWNPRDPTLGTCSKINLLLDSGESGGGKVCERRQRGGRRVETARSVGVEGMGDLLV</sequence>
<dbReference type="AlphaFoldDB" id="A0A834HMF2"/>
<keyword evidence="2" id="KW-1185">Reference proteome</keyword>
<comment type="caution">
    <text evidence="1">The sequence shown here is derived from an EMBL/GenBank/DDBJ whole genome shotgun (WGS) entry which is preliminary data.</text>
</comment>
<organism evidence="1 2">
    <name type="scientific">Rhododendron simsii</name>
    <name type="common">Sims's rhododendron</name>
    <dbReference type="NCBI Taxonomy" id="118357"/>
    <lineage>
        <taxon>Eukaryota</taxon>
        <taxon>Viridiplantae</taxon>
        <taxon>Streptophyta</taxon>
        <taxon>Embryophyta</taxon>
        <taxon>Tracheophyta</taxon>
        <taxon>Spermatophyta</taxon>
        <taxon>Magnoliopsida</taxon>
        <taxon>eudicotyledons</taxon>
        <taxon>Gunneridae</taxon>
        <taxon>Pentapetalae</taxon>
        <taxon>asterids</taxon>
        <taxon>Ericales</taxon>
        <taxon>Ericaceae</taxon>
        <taxon>Ericoideae</taxon>
        <taxon>Rhodoreae</taxon>
        <taxon>Rhododendron</taxon>
    </lineage>
</organism>
<reference evidence="1" key="1">
    <citation type="submission" date="2019-11" db="EMBL/GenBank/DDBJ databases">
        <authorList>
            <person name="Liu Y."/>
            <person name="Hou J."/>
            <person name="Li T.-Q."/>
            <person name="Guan C.-H."/>
            <person name="Wu X."/>
            <person name="Wu H.-Z."/>
            <person name="Ling F."/>
            <person name="Zhang R."/>
            <person name="Shi X.-G."/>
            <person name="Ren J.-P."/>
            <person name="Chen E.-F."/>
            <person name="Sun J.-M."/>
        </authorList>
    </citation>
    <scope>NUCLEOTIDE SEQUENCE</scope>
    <source>
        <strain evidence="1">Adult_tree_wgs_1</strain>
        <tissue evidence="1">Leaves</tissue>
    </source>
</reference>